<evidence type="ECO:0000256" key="1">
    <source>
        <dbReference type="SAM" id="Coils"/>
    </source>
</evidence>
<proteinExistence type="predicted"/>
<feature type="coiled-coil region" evidence="1">
    <location>
        <begin position="23"/>
        <end position="50"/>
    </location>
</feature>
<accession>A0ABT5YKD6</accession>
<evidence type="ECO:0000313" key="3">
    <source>
        <dbReference type="Proteomes" id="UP001215503"/>
    </source>
</evidence>
<sequence length="60" mass="6953">MDRDDLEPRAAKPKPRDLDLMGVEELNDYLAELEQEAERVRAKIADKTDYRGTVESLFKT</sequence>
<organism evidence="2 3">
    <name type="scientific">Aquibaculum arenosum</name>
    <dbReference type="NCBI Taxonomy" id="3032591"/>
    <lineage>
        <taxon>Bacteria</taxon>
        <taxon>Pseudomonadati</taxon>
        <taxon>Pseudomonadota</taxon>
        <taxon>Alphaproteobacteria</taxon>
        <taxon>Rhodospirillales</taxon>
        <taxon>Rhodovibrionaceae</taxon>
        <taxon>Aquibaculum</taxon>
    </lineage>
</organism>
<dbReference type="EMBL" id="JARHUD010000002">
    <property type="protein sequence ID" value="MDF2095337.1"/>
    <property type="molecule type" value="Genomic_DNA"/>
</dbReference>
<keyword evidence="3" id="KW-1185">Reference proteome</keyword>
<name>A0ABT5YKD6_9PROT</name>
<dbReference type="RefSeq" id="WP_275820654.1">
    <property type="nucleotide sequence ID" value="NZ_JARHUD010000002.1"/>
</dbReference>
<dbReference type="InterPro" id="IPR009579">
    <property type="entry name" value="DUF1192"/>
</dbReference>
<reference evidence="2 3" key="1">
    <citation type="submission" date="2023-03" db="EMBL/GenBank/DDBJ databases">
        <title>Fodinicurvata sp. CAU 1616 isolated from sea sendiment.</title>
        <authorList>
            <person name="Kim W."/>
        </authorList>
    </citation>
    <scope>NUCLEOTIDE SEQUENCE [LARGE SCALE GENOMIC DNA]</scope>
    <source>
        <strain evidence="2 3">CAU 1616</strain>
    </source>
</reference>
<dbReference type="Proteomes" id="UP001215503">
    <property type="component" value="Unassembled WGS sequence"/>
</dbReference>
<protein>
    <submittedName>
        <fullName evidence="2">DUF1192 domain-containing protein</fullName>
    </submittedName>
</protein>
<gene>
    <name evidence="2" type="ORF">P2G67_05050</name>
</gene>
<dbReference type="Pfam" id="PF06698">
    <property type="entry name" value="DUF1192"/>
    <property type="match status" value="1"/>
</dbReference>
<comment type="caution">
    <text evidence="2">The sequence shown here is derived from an EMBL/GenBank/DDBJ whole genome shotgun (WGS) entry which is preliminary data.</text>
</comment>
<evidence type="ECO:0000313" key="2">
    <source>
        <dbReference type="EMBL" id="MDF2095337.1"/>
    </source>
</evidence>
<keyword evidence="1" id="KW-0175">Coiled coil</keyword>